<comment type="caution">
    <text evidence="2">The sequence shown here is derived from an EMBL/GenBank/DDBJ whole genome shotgun (WGS) entry which is preliminary data.</text>
</comment>
<sequence length="204" mass="23332">MLWRARKLLGTLTLSAEKYGGLSLKKGEGGIPLKYVLKKYKIIFIFGLLMGIFLIGFIVYLNSHRQGIIETQEFFFPNAKYRVLIASQGSPFKKDLVTSLVQFLKEKPVNITVIDVTKLSTFDDSNWDAVVIIHTTERWQLQPDVRAFLNRAKDRTKIMLVTTSGSGRWKTKDYNVDILTSASRTQELSPLTQKVSDWINSRLK</sequence>
<organism evidence="2">
    <name type="scientific">candidate division WOR-3 bacterium</name>
    <dbReference type="NCBI Taxonomy" id="2052148"/>
    <lineage>
        <taxon>Bacteria</taxon>
        <taxon>Bacteria division WOR-3</taxon>
    </lineage>
</organism>
<dbReference type="AlphaFoldDB" id="A0A7C4TCW2"/>
<accession>A0A7C4TCW2</accession>
<name>A0A7C4TCW2_UNCW3</name>
<reference evidence="2" key="1">
    <citation type="journal article" date="2020" name="mSystems">
        <title>Genome- and Community-Level Interaction Insights into Carbon Utilization and Element Cycling Functions of Hydrothermarchaeota in Hydrothermal Sediment.</title>
        <authorList>
            <person name="Zhou Z."/>
            <person name="Liu Y."/>
            <person name="Xu W."/>
            <person name="Pan J."/>
            <person name="Luo Z.H."/>
            <person name="Li M."/>
        </authorList>
    </citation>
    <scope>NUCLEOTIDE SEQUENCE [LARGE SCALE GENOMIC DNA]</scope>
    <source>
        <strain evidence="2">SpSt-774</strain>
    </source>
</reference>
<keyword evidence="1" id="KW-0812">Transmembrane</keyword>
<evidence type="ECO:0000313" key="2">
    <source>
        <dbReference type="EMBL" id="HGV98568.1"/>
    </source>
</evidence>
<feature type="transmembrane region" description="Helical" evidence="1">
    <location>
        <begin position="42"/>
        <end position="61"/>
    </location>
</feature>
<dbReference type="EMBL" id="DTGZ01000184">
    <property type="protein sequence ID" value="HGV98568.1"/>
    <property type="molecule type" value="Genomic_DNA"/>
</dbReference>
<evidence type="ECO:0000256" key="1">
    <source>
        <dbReference type="SAM" id="Phobius"/>
    </source>
</evidence>
<keyword evidence="1" id="KW-0472">Membrane</keyword>
<proteinExistence type="predicted"/>
<gene>
    <name evidence="2" type="ORF">ENV60_09800</name>
</gene>
<keyword evidence="1" id="KW-1133">Transmembrane helix</keyword>
<protein>
    <submittedName>
        <fullName evidence="2">Uncharacterized protein</fullName>
    </submittedName>
</protein>